<protein>
    <recommendedName>
        <fullName evidence="4">Secreted protein</fullName>
    </recommendedName>
</protein>
<evidence type="ECO:0000313" key="3">
    <source>
        <dbReference type="Proteomes" id="UP000886653"/>
    </source>
</evidence>
<dbReference type="Proteomes" id="UP000886653">
    <property type="component" value="Unassembled WGS sequence"/>
</dbReference>
<dbReference type="PROSITE" id="PS51257">
    <property type="entry name" value="PROKAR_LIPOPROTEIN"/>
    <property type="match status" value="1"/>
</dbReference>
<proteinExistence type="predicted"/>
<dbReference type="OrthoDB" id="3361140at2759"/>
<accession>A0A9P6NAI6</accession>
<name>A0A9P6NAI6_9BASI</name>
<evidence type="ECO:0008006" key="4">
    <source>
        <dbReference type="Google" id="ProtNLM"/>
    </source>
</evidence>
<gene>
    <name evidence="2" type="ORF">CROQUDRAFT_661805</name>
</gene>
<keyword evidence="3" id="KW-1185">Reference proteome</keyword>
<feature type="signal peptide" evidence="1">
    <location>
        <begin position="1"/>
        <end position="21"/>
    </location>
</feature>
<sequence>MSFKLSLFIIVTLFTASCVWGTAGFSQLTKRDGVNVVASQCYNWRKSWKPPPSQPVIARAFTREQSEAVAATLAKRSKLERRIKEPFDSSVLGGSQGHVGACGWAYTADQPFVCLWNGLGFNEKLPSNLAPGWVSGAFTTNCGKQVYVNANGKTTYPYLVESCPFGGSMDVVKGCSGIFVSYGVSCVLADAIHHSGHL</sequence>
<keyword evidence="1" id="KW-0732">Signal</keyword>
<evidence type="ECO:0000313" key="2">
    <source>
        <dbReference type="EMBL" id="KAG0142991.1"/>
    </source>
</evidence>
<comment type="caution">
    <text evidence="2">The sequence shown here is derived from an EMBL/GenBank/DDBJ whole genome shotgun (WGS) entry which is preliminary data.</text>
</comment>
<evidence type="ECO:0000256" key="1">
    <source>
        <dbReference type="SAM" id="SignalP"/>
    </source>
</evidence>
<dbReference type="AlphaFoldDB" id="A0A9P6NAI6"/>
<dbReference type="EMBL" id="MU167331">
    <property type="protein sequence ID" value="KAG0142991.1"/>
    <property type="molecule type" value="Genomic_DNA"/>
</dbReference>
<feature type="chain" id="PRO_5040116498" description="Secreted protein" evidence="1">
    <location>
        <begin position="22"/>
        <end position="198"/>
    </location>
</feature>
<reference evidence="2" key="1">
    <citation type="submission" date="2013-11" db="EMBL/GenBank/DDBJ databases">
        <title>Genome sequence of the fusiform rust pathogen reveals effectors for host alternation and coevolution with pine.</title>
        <authorList>
            <consortium name="DOE Joint Genome Institute"/>
            <person name="Smith K."/>
            <person name="Pendleton A."/>
            <person name="Kubisiak T."/>
            <person name="Anderson C."/>
            <person name="Salamov A."/>
            <person name="Aerts A."/>
            <person name="Riley R."/>
            <person name="Clum A."/>
            <person name="Lindquist E."/>
            <person name="Ence D."/>
            <person name="Campbell M."/>
            <person name="Kronenberg Z."/>
            <person name="Feau N."/>
            <person name="Dhillon B."/>
            <person name="Hamelin R."/>
            <person name="Burleigh J."/>
            <person name="Smith J."/>
            <person name="Yandell M."/>
            <person name="Nelson C."/>
            <person name="Grigoriev I."/>
            <person name="Davis J."/>
        </authorList>
    </citation>
    <scope>NUCLEOTIDE SEQUENCE</scope>
    <source>
        <strain evidence="2">G11</strain>
    </source>
</reference>
<organism evidence="2 3">
    <name type="scientific">Cronartium quercuum f. sp. fusiforme G11</name>
    <dbReference type="NCBI Taxonomy" id="708437"/>
    <lineage>
        <taxon>Eukaryota</taxon>
        <taxon>Fungi</taxon>
        <taxon>Dikarya</taxon>
        <taxon>Basidiomycota</taxon>
        <taxon>Pucciniomycotina</taxon>
        <taxon>Pucciniomycetes</taxon>
        <taxon>Pucciniales</taxon>
        <taxon>Coleosporiaceae</taxon>
        <taxon>Cronartium</taxon>
    </lineage>
</organism>